<keyword evidence="1" id="KW-0472">Membrane</keyword>
<feature type="transmembrane region" description="Helical" evidence="1">
    <location>
        <begin position="53"/>
        <end position="76"/>
    </location>
</feature>
<organismHost>
    <name type="scientific">Ornithodoros</name>
    <name type="common">relapsing fever ticks</name>
    <dbReference type="NCBI Taxonomy" id="6937"/>
</organismHost>
<feature type="transmembrane region" description="Helical" evidence="1">
    <location>
        <begin position="367"/>
        <end position="386"/>
    </location>
</feature>
<organismHost>
    <name type="scientific">Phacochoerus aethiopicus</name>
    <name type="common">Warthog</name>
    <dbReference type="NCBI Taxonomy" id="85517"/>
</organismHost>
<evidence type="ECO:0000256" key="1">
    <source>
        <dbReference type="SAM" id="Phobius"/>
    </source>
</evidence>
<name>A0A894KS70_ASF</name>
<organismHost>
    <name type="scientific">Phacochoerus africanus</name>
    <name type="common">Warthog</name>
    <dbReference type="NCBI Taxonomy" id="41426"/>
</organismHost>
<organismHost>
    <name type="scientific">Ornithodoros moubata</name>
    <name type="common">Soft tick</name>
    <name type="synonym">Argasid tick</name>
    <dbReference type="NCBI Taxonomy" id="6938"/>
</organismHost>
<feature type="transmembrane region" description="Helical" evidence="1">
    <location>
        <begin position="308"/>
        <end position="329"/>
    </location>
</feature>
<feature type="transmembrane region" description="Helical" evidence="1">
    <location>
        <begin position="219"/>
        <end position="237"/>
    </location>
</feature>
<keyword evidence="1" id="KW-1133">Transmembrane helix</keyword>
<evidence type="ECO:0000313" key="3">
    <source>
        <dbReference type="Proteomes" id="UP000427047"/>
    </source>
</evidence>
<protein>
    <submittedName>
        <fullName evidence="2">p360 10L</fullName>
    </submittedName>
</protein>
<organismHost>
    <name type="scientific">Potamochoerus larvatus</name>
    <name type="common">Bushpig</name>
    <dbReference type="NCBI Taxonomy" id="273792"/>
</organismHost>
<feature type="transmembrane region" description="Helical" evidence="1">
    <location>
        <begin position="189"/>
        <end position="207"/>
    </location>
</feature>
<accession>A0A894KS70</accession>
<organism evidence="2 3">
    <name type="scientific">African swine fever virus</name>
    <name type="common">ASFV</name>
    <dbReference type="NCBI Taxonomy" id="10497"/>
    <lineage>
        <taxon>Viruses</taxon>
        <taxon>Varidnaviria</taxon>
        <taxon>Bamfordvirae</taxon>
        <taxon>Nucleocytoviricota</taxon>
        <taxon>Pokkesviricetes</taxon>
        <taxon>Asfuvirales</taxon>
        <taxon>Asfarviridae</taxon>
        <taxon>Asfivirus</taxon>
        <taxon>Asfivirus haemorrhagiae</taxon>
    </lineage>
</organism>
<dbReference type="EMBL" id="MN318203">
    <property type="protein sequence ID" value="QRW44305.1"/>
    <property type="molecule type" value="Genomic_DNA"/>
</dbReference>
<feature type="transmembrane region" description="Helical" evidence="1">
    <location>
        <begin position="82"/>
        <end position="105"/>
    </location>
</feature>
<sequence>MSNMPPYTAALQKMWMAFGRILAGQHLFGASLQREDHISFFCKNQITKKIRQHTFCCILFYYTIYFVTICFFYRYYRGVWTIYVYCYTMQYQILFLLLCQGFCLFKGIGPQIYTKEQVIHIIQSYGGNHGQIIITSYVTTILYTYKIVIFCAGYPHHFIHVHTDFFFFVQIMYVKQLIIPKSTCYPPRIQILTMLVYICNGLPMFILQCHDTTVYTYHITIRNITYYVGIFCYIFYLPMYTRLYFPYIVIRCKGIVITKFMSYVIITTTTATMYYFTEYVHILLFIHLVLGSYFPAKFSNTWRIRANYPILIVCAPIRIHFYYLLLVFLCTQHYCRIMVQAICKVWQLYQHMFAIKHIWSLIPPYPAAFYVIMVFNTYMLSGYYLFGEGLQGRK</sequence>
<keyword evidence="1" id="KW-0812">Transmembrane</keyword>
<reference evidence="2 3" key="1">
    <citation type="submission" date="2019-08" db="EMBL/GenBank/DDBJ databases">
        <authorList>
            <person name="Ndlovu S.S."/>
        </authorList>
    </citation>
    <scope>NUCLEOTIDE SEQUENCE [LARGE SCALE GENOMIC DNA]</scope>
    <source>
        <strain evidence="2">LIV_5_40</strain>
    </source>
</reference>
<feature type="transmembrane region" description="Helical" evidence="1">
    <location>
        <begin position="272"/>
        <end position="296"/>
    </location>
</feature>
<feature type="transmembrane region" description="Helical" evidence="1">
    <location>
        <begin position="244"/>
        <end position="266"/>
    </location>
</feature>
<organismHost>
    <name type="scientific">Sus scrofa</name>
    <name type="common">Pig</name>
    <dbReference type="NCBI Taxonomy" id="9823"/>
</organismHost>
<gene>
    <name evidence="2" type="ORF">360_10L</name>
</gene>
<dbReference type="Proteomes" id="UP000427047">
    <property type="component" value="Segment"/>
</dbReference>
<proteinExistence type="predicted"/>
<evidence type="ECO:0000313" key="2">
    <source>
        <dbReference type="EMBL" id="QRW44305.1"/>
    </source>
</evidence>